<dbReference type="Gene3D" id="1.20.1270.60">
    <property type="entry name" value="Arfaptin homology (AH) domain/BAR domain"/>
    <property type="match status" value="1"/>
</dbReference>
<sequence length="412" mass="45952">MDKAARVVRRSGVKLMSLGGGHTDLHVLLSEVKDMRNTAKSFMNVQNAVSQDFLKWAISEENRALQDVANQLAELNLLWTEVQREFGEHLKEYRYMFEMILEGEKHVSQSKNNFNAWISAGELFCDTSNKNKNLKSFLEFFSDLHFTLLTLSQAERAKDLAQIEVTDRIRENEAVKLIRLKEGLMKLSLAYSDFARKCSVVFDAQQEIVLQLPDVHDQDLEDIKYTGSGVTRFKVQQAKEKVRNYRRHSRDHFPLQQKCSEPPPPYTTSDQYDSSVHSSLTTSPRRRISSACESQPALDTATTTSPHAKASAIFQPVTSPPVTIISAPERPADAIITMPPLGLPLPSGLVSPPCMELPAPAHLPRDDHNGVPPNPMAASNLIAPADGLVDLNPNWDNSYEEDLSGAMGGTKI</sequence>
<evidence type="ECO:0000313" key="3">
    <source>
        <dbReference type="Proteomes" id="UP000076420"/>
    </source>
</evidence>
<dbReference type="VEuPathDB" id="VectorBase:BGLAX_039794"/>
<dbReference type="AlphaFoldDB" id="A0A2C9KH00"/>
<feature type="compositionally biased region" description="Polar residues" evidence="1">
    <location>
        <begin position="267"/>
        <end position="283"/>
    </location>
</feature>
<accession>A0A2C9KH00</accession>
<dbReference type="KEGG" id="bgt:106054400"/>
<dbReference type="OrthoDB" id="5803434at2759"/>
<name>A0A2C9KH00_BIOGL</name>
<reference evidence="2" key="1">
    <citation type="submission" date="2020-05" db="UniProtKB">
        <authorList>
            <consortium name="EnsemblMetazoa"/>
        </authorList>
    </citation>
    <scope>IDENTIFICATION</scope>
    <source>
        <strain evidence="2">BB02</strain>
    </source>
</reference>
<dbReference type="STRING" id="6526.A0A2C9KH00"/>
<feature type="region of interest" description="Disordered" evidence="1">
    <location>
        <begin position="244"/>
        <end position="307"/>
    </location>
</feature>
<dbReference type="VEuPathDB" id="VectorBase:BGLB019586"/>
<evidence type="ECO:0000256" key="1">
    <source>
        <dbReference type="SAM" id="MobiDB-lite"/>
    </source>
</evidence>
<proteinExistence type="predicted"/>
<organism evidence="2 3">
    <name type="scientific">Biomphalaria glabrata</name>
    <name type="common">Bloodfluke planorb</name>
    <name type="synonym">Freshwater snail</name>
    <dbReference type="NCBI Taxonomy" id="6526"/>
    <lineage>
        <taxon>Eukaryota</taxon>
        <taxon>Metazoa</taxon>
        <taxon>Spiralia</taxon>
        <taxon>Lophotrochozoa</taxon>
        <taxon>Mollusca</taxon>
        <taxon>Gastropoda</taxon>
        <taxon>Heterobranchia</taxon>
        <taxon>Euthyneura</taxon>
        <taxon>Panpulmonata</taxon>
        <taxon>Hygrophila</taxon>
        <taxon>Lymnaeoidea</taxon>
        <taxon>Planorbidae</taxon>
        <taxon>Biomphalaria</taxon>
    </lineage>
</organism>
<dbReference type="EnsemblMetazoa" id="BGLB019586-RA">
    <property type="protein sequence ID" value="BGLB019586-PA"/>
    <property type="gene ID" value="BGLB019586"/>
</dbReference>
<dbReference type="InterPro" id="IPR027267">
    <property type="entry name" value="AH/BAR_dom_sf"/>
</dbReference>
<evidence type="ECO:0000313" key="2">
    <source>
        <dbReference type="EnsemblMetazoa" id="BGLB019586-PA"/>
    </source>
</evidence>
<protein>
    <submittedName>
        <fullName evidence="2">Uncharacterized protein</fullName>
    </submittedName>
</protein>
<gene>
    <name evidence="2" type="primary">106054400</name>
</gene>
<dbReference type="Proteomes" id="UP000076420">
    <property type="component" value="Unassembled WGS sequence"/>
</dbReference>